<accession>A0A0A6V822</accession>
<comment type="caution">
    <text evidence="1">The sequence shown here is derived from an EMBL/GenBank/DDBJ whole genome shotgun (WGS) entry which is preliminary data.</text>
</comment>
<evidence type="ECO:0008006" key="3">
    <source>
        <dbReference type="Google" id="ProtNLM"/>
    </source>
</evidence>
<evidence type="ECO:0000313" key="2">
    <source>
        <dbReference type="Proteomes" id="UP000030588"/>
    </source>
</evidence>
<reference evidence="1 2" key="1">
    <citation type="submission" date="2014-10" db="EMBL/GenBank/DDBJ databases">
        <title>Draft genome of phytase producing Bacillus ginsengihumi strain M2.11.</title>
        <authorList>
            <person name="Toymentseva A."/>
            <person name="Boulygina E.A."/>
            <person name="Kazakov S.V."/>
            <person name="Kayumov I."/>
            <person name="Suleimanova A.D."/>
            <person name="Mardanova A.M."/>
            <person name="Maria S.N."/>
            <person name="Sergey M.Y."/>
            <person name="Sharipova M.R."/>
        </authorList>
    </citation>
    <scope>NUCLEOTIDE SEQUENCE [LARGE SCALE GENOMIC DNA]</scope>
    <source>
        <strain evidence="1 2">M2.11</strain>
    </source>
</reference>
<dbReference type="STRING" id="363870.NG54_17070"/>
<gene>
    <name evidence="1" type="ORF">NG54_17070</name>
</gene>
<name>A0A0A6V822_9BACI</name>
<dbReference type="Pfam" id="PF06304">
    <property type="entry name" value="DUF1048"/>
    <property type="match status" value="1"/>
</dbReference>
<dbReference type="EMBL" id="JRUN01000085">
    <property type="protein sequence ID" value="KHD84210.1"/>
    <property type="molecule type" value="Genomic_DNA"/>
</dbReference>
<dbReference type="OrthoDB" id="2087617at2"/>
<evidence type="ECO:0000313" key="1">
    <source>
        <dbReference type="EMBL" id="KHD84210.1"/>
    </source>
</evidence>
<sequence>MSFLEKIFGDFSEKKVWREMENRAKALPEDYYNAYKAMQKYLWNTGGVMDWQETKFVFNHIIDLLEEAAADGKRVKEVTGNDVAAFCDDLAIDGKSWVDKQRQKLNDSIQ</sequence>
<dbReference type="Gene3D" id="1.10.1900.10">
    <property type="entry name" value="c-terminal domain of poly(a) binding protein"/>
    <property type="match status" value="1"/>
</dbReference>
<dbReference type="AlphaFoldDB" id="A0A0A6V822"/>
<dbReference type="Proteomes" id="UP000030588">
    <property type="component" value="Unassembled WGS sequence"/>
</dbReference>
<dbReference type="RefSeq" id="WP_025727029.1">
    <property type="nucleotide sequence ID" value="NZ_JAMAUG010000030.1"/>
</dbReference>
<protein>
    <recommendedName>
        <fullName evidence="3">DUF1048 domain-containing protein</fullName>
    </recommendedName>
</protein>
<dbReference type="InterPro" id="IPR008316">
    <property type="entry name" value="UCP029876"/>
</dbReference>
<organism evidence="1 2">
    <name type="scientific">Heyndrickxia ginsengihumi</name>
    <dbReference type="NCBI Taxonomy" id="363870"/>
    <lineage>
        <taxon>Bacteria</taxon>
        <taxon>Bacillati</taxon>
        <taxon>Bacillota</taxon>
        <taxon>Bacilli</taxon>
        <taxon>Bacillales</taxon>
        <taxon>Bacillaceae</taxon>
        <taxon>Heyndrickxia</taxon>
    </lineage>
</organism>
<dbReference type="PIRSF" id="PIRSF029876">
    <property type="entry name" value="UCP029876"/>
    <property type="match status" value="1"/>
</dbReference>
<dbReference type="SUPFAM" id="SSF158560">
    <property type="entry name" value="BH3980-like"/>
    <property type="match status" value="1"/>
</dbReference>
<proteinExistence type="predicted"/>